<keyword evidence="4" id="KW-0460">Magnesium</keyword>
<keyword evidence="3" id="KW-0378">Hydrolase</keyword>
<keyword evidence="2" id="KW-0479">Metal-binding</keyword>
<proteinExistence type="inferred from homology"/>
<evidence type="ECO:0000256" key="3">
    <source>
        <dbReference type="ARBA" id="ARBA00022801"/>
    </source>
</evidence>
<keyword evidence="6" id="KW-1185">Reference proteome</keyword>
<dbReference type="InterPro" id="IPR050582">
    <property type="entry name" value="HAD-like_SerB"/>
</dbReference>
<reference evidence="6" key="1">
    <citation type="submission" date="2023-07" db="EMBL/GenBank/DDBJ databases">
        <title>30 novel species of actinomycetes from the DSMZ collection.</title>
        <authorList>
            <person name="Nouioui I."/>
        </authorList>
    </citation>
    <scope>NUCLEOTIDE SEQUENCE [LARGE SCALE GENOMIC DNA]</scope>
    <source>
        <strain evidence="6">DSM 41886</strain>
    </source>
</reference>
<sequence length="230" mass="24890">MLHVFDMDGTLLRGTTANLEVARQIGTLAELTDLEVRFAAGELDTKGFSAAIRALWAHLTPAAVTAAFAAGPWLAGIEEVCADIRRRGERSVVITMSPDFFARQLLPLGFDQVVASRFPELPFTRPLDPANVLTPQDKVRIVEELCADHGLAVEDCVAYGDSMSDAPLFRRLRRTVAVNADHHLAGLAALTYRGTSLSEAYALARTLLARPAPDRVAPTGDQASRLPSTR</sequence>
<dbReference type="PANTHER" id="PTHR43344:SF13">
    <property type="entry name" value="PHOSPHATASE RV3661-RELATED"/>
    <property type="match status" value="1"/>
</dbReference>
<protein>
    <submittedName>
        <fullName evidence="5">HAD-IB family phosphatase</fullName>
    </submittedName>
</protein>
<evidence type="ECO:0000256" key="4">
    <source>
        <dbReference type="ARBA" id="ARBA00022842"/>
    </source>
</evidence>
<dbReference type="SUPFAM" id="SSF56784">
    <property type="entry name" value="HAD-like"/>
    <property type="match status" value="1"/>
</dbReference>
<comment type="similarity">
    <text evidence="1">Belongs to the HAD-like hydrolase superfamily. SerB family.</text>
</comment>
<dbReference type="Gene3D" id="3.40.50.1000">
    <property type="entry name" value="HAD superfamily/HAD-like"/>
    <property type="match status" value="1"/>
</dbReference>
<dbReference type="InterPro" id="IPR023214">
    <property type="entry name" value="HAD_sf"/>
</dbReference>
<dbReference type="NCBIfam" id="TIGR01488">
    <property type="entry name" value="HAD-SF-IB"/>
    <property type="match status" value="1"/>
</dbReference>
<dbReference type="InterPro" id="IPR036412">
    <property type="entry name" value="HAD-like_sf"/>
</dbReference>
<evidence type="ECO:0000256" key="1">
    <source>
        <dbReference type="ARBA" id="ARBA00009184"/>
    </source>
</evidence>
<accession>A0ABU2SGS6</accession>
<evidence type="ECO:0000313" key="5">
    <source>
        <dbReference type="EMBL" id="MDT0446970.1"/>
    </source>
</evidence>
<dbReference type="Proteomes" id="UP001183615">
    <property type="component" value="Unassembled WGS sequence"/>
</dbReference>
<dbReference type="PANTHER" id="PTHR43344">
    <property type="entry name" value="PHOSPHOSERINE PHOSPHATASE"/>
    <property type="match status" value="1"/>
</dbReference>
<comment type="caution">
    <text evidence="5">The sequence shown here is derived from an EMBL/GenBank/DDBJ whole genome shotgun (WGS) entry which is preliminary data.</text>
</comment>
<evidence type="ECO:0000256" key="2">
    <source>
        <dbReference type="ARBA" id="ARBA00022723"/>
    </source>
</evidence>
<dbReference type="EMBL" id="JAVREV010000024">
    <property type="protein sequence ID" value="MDT0446970.1"/>
    <property type="molecule type" value="Genomic_DNA"/>
</dbReference>
<gene>
    <name evidence="5" type="ORF">RM779_30910</name>
</gene>
<organism evidence="5 6">
    <name type="scientific">Streptomyces johnsoniae</name>
    <dbReference type="NCBI Taxonomy" id="3075532"/>
    <lineage>
        <taxon>Bacteria</taxon>
        <taxon>Bacillati</taxon>
        <taxon>Actinomycetota</taxon>
        <taxon>Actinomycetes</taxon>
        <taxon>Kitasatosporales</taxon>
        <taxon>Streptomycetaceae</taxon>
        <taxon>Streptomyces</taxon>
    </lineage>
</organism>
<name>A0ABU2SGS6_9ACTN</name>
<dbReference type="Pfam" id="PF12710">
    <property type="entry name" value="HAD"/>
    <property type="match status" value="1"/>
</dbReference>
<evidence type="ECO:0000313" key="6">
    <source>
        <dbReference type="Proteomes" id="UP001183615"/>
    </source>
</evidence>